<feature type="signal peptide" evidence="1">
    <location>
        <begin position="1"/>
        <end position="23"/>
    </location>
</feature>
<dbReference type="Pfam" id="PF11937">
    <property type="entry name" value="DUF3455"/>
    <property type="match status" value="1"/>
</dbReference>
<evidence type="ECO:0000313" key="2">
    <source>
        <dbReference type="EMBL" id="CAI2167604.1"/>
    </source>
</evidence>
<dbReference type="Proteomes" id="UP001153678">
    <property type="component" value="Unassembled WGS sequence"/>
</dbReference>
<dbReference type="EMBL" id="CAMKVN010000408">
    <property type="protein sequence ID" value="CAI2167604.1"/>
    <property type="molecule type" value="Genomic_DNA"/>
</dbReference>
<reference evidence="2" key="1">
    <citation type="submission" date="2022-08" db="EMBL/GenBank/DDBJ databases">
        <authorList>
            <person name="Kallberg Y."/>
            <person name="Tangrot J."/>
            <person name="Rosling A."/>
        </authorList>
    </citation>
    <scope>NUCLEOTIDE SEQUENCE</scope>
    <source>
        <strain evidence="2">Wild A</strain>
    </source>
</reference>
<accession>A0A9W4WVY0</accession>
<proteinExistence type="predicted"/>
<dbReference type="AlphaFoldDB" id="A0A9W4WVY0"/>
<gene>
    <name evidence="2" type="ORF">FWILDA_LOCUS3157</name>
</gene>
<sequence length="218" mass="24642">MAFTKSSMLFLFTLFISSSFIDALPLFKRDQCPIGIYQGTLLYIYPSELFIPQGIIVPVGNKYKFSLYGFGVQMYKCNSVSRTWDFVGPEANIYNKKVLKDPEDASDYLVGNHFFQKEPVNGGRVTWESTIDCDDSSLISNLLTQIPSPDGPKNLPWLLLIATAHNGDGVFSDVTFTIRINTKQGIAPPVDECGNNYQDGDIYRSEYSTRYLFYNLDQ</sequence>
<dbReference type="PANTHER" id="PTHR35567">
    <property type="entry name" value="MALATE DEHYDROGENASE (AFU_ORTHOLOGUE AFUA_2G13800)"/>
    <property type="match status" value="1"/>
</dbReference>
<protein>
    <submittedName>
        <fullName evidence="2">13_t:CDS:1</fullName>
    </submittedName>
</protein>
<dbReference type="InterPro" id="IPR021851">
    <property type="entry name" value="DUF3455"/>
</dbReference>
<evidence type="ECO:0000313" key="3">
    <source>
        <dbReference type="Proteomes" id="UP001153678"/>
    </source>
</evidence>
<dbReference type="OrthoDB" id="1859733at2759"/>
<name>A0A9W4WVY0_9GLOM</name>
<organism evidence="2 3">
    <name type="scientific">Funneliformis geosporum</name>
    <dbReference type="NCBI Taxonomy" id="1117311"/>
    <lineage>
        <taxon>Eukaryota</taxon>
        <taxon>Fungi</taxon>
        <taxon>Fungi incertae sedis</taxon>
        <taxon>Mucoromycota</taxon>
        <taxon>Glomeromycotina</taxon>
        <taxon>Glomeromycetes</taxon>
        <taxon>Glomerales</taxon>
        <taxon>Glomeraceae</taxon>
        <taxon>Funneliformis</taxon>
    </lineage>
</organism>
<keyword evidence="3" id="KW-1185">Reference proteome</keyword>
<keyword evidence="1" id="KW-0732">Signal</keyword>
<dbReference type="PANTHER" id="PTHR35567:SF1">
    <property type="entry name" value="CONSERVED FUNGAL PROTEIN (AFU_ORTHOLOGUE AFUA_1G14230)"/>
    <property type="match status" value="1"/>
</dbReference>
<comment type="caution">
    <text evidence="2">The sequence shown here is derived from an EMBL/GenBank/DDBJ whole genome shotgun (WGS) entry which is preliminary data.</text>
</comment>
<evidence type="ECO:0000256" key="1">
    <source>
        <dbReference type="SAM" id="SignalP"/>
    </source>
</evidence>
<feature type="chain" id="PRO_5040872215" evidence="1">
    <location>
        <begin position="24"/>
        <end position="218"/>
    </location>
</feature>